<evidence type="ECO:0000256" key="1">
    <source>
        <dbReference type="SAM" id="Phobius"/>
    </source>
</evidence>
<keyword evidence="1" id="KW-1133">Transmembrane helix</keyword>
<name>A0A9N8HRA8_9STRA</name>
<accession>A0A9N8HRA8</accession>
<gene>
    <name evidence="2" type="ORF">SEMRO_1059_G236490.1</name>
</gene>
<evidence type="ECO:0000313" key="2">
    <source>
        <dbReference type="EMBL" id="CAB9519928.1"/>
    </source>
</evidence>
<dbReference type="EMBL" id="CAICTM010001057">
    <property type="protein sequence ID" value="CAB9519928.1"/>
    <property type="molecule type" value="Genomic_DNA"/>
</dbReference>
<proteinExistence type="predicted"/>
<keyword evidence="3" id="KW-1185">Reference proteome</keyword>
<dbReference type="InterPro" id="IPR011008">
    <property type="entry name" value="Dimeric_a/b-barrel"/>
</dbReference>
<feature type="transmembrane region" description="Helical" evidence="1">
    <location>
        <begin position="139"/>
        <end position="157"/>
    </location>
</feature>
<evidence type="ECO:0008006" key="4">
    <source>
        <dbReference type="Google" id="ProtNLM"/>
    </source>
</evidence>
<dbReference type="SUPFAM" id="SSF54909">
    <property type="entry name" value="Dimeric alpha+beta barrel"/>
    <property type="match status" value="1"/>
</dbReference>
<keyword evidence="1" id="KW-0812">Transmembrane</keyword>
<organism evidence="2 3">
    <name type="scientific">Seminavis robusta</name>
    <dbReference type="NCBI Taxonomy" id="568900"/>
    <lineage>
        <taxon>Eukaryota</taxon>
        <taxon>Sar</taxon>
        <taxon>Stramenopiles</taxon>
        <taxon>Ochrophyta</taxon>
        <taxon>Bacillariophyta</taxon>
        <taxon>Bacillariophyceae</taxon>
        <taxon>Bacillariophycidae</taxon>
        <taxon>Naviculales</taxon>
        <taxon>Naviculaceae</taxon>
        <taxon>Seminavis</taxon>
    </lineage>
</organism>
<dbReference type="OrthoDB" id="47916at2759"/>
<protein>
    <recommendedName>
        <fullName evidence="4">DUF3291 domain-containing protein</fullName>
    </recommendedName>
</protein>
<dbReference type="Proteomes" id="UP001153069">
    <property type="component" value="Unassembled WGS sequence"/>
</dbReference>
<evidence type="ECO:0000313" key="3">
    <source>
        <dbReference type="Proteomes" id="UP001153069"/>
    </source>
</evidence>
<comment type="caution">
    <text evidence="2">The sequence shown here is derived from an EMBL/GenBank/DDBJ whole genome shotgun (WGS) entry which is preliminary data.</text>
</comment>
<sequence>MTSTQATAASTTTKKYHVSVTGMDIHSWSAVPTFMSFARRSMQQAKEAKGVVHVQGGYQKGVHHTLTVWEDRNATVQYLRSGDHKEAMAASKDIGTFVQVYGYDSDEIPSMEEAIQKWKEHGHVVFRQKTPPKTTTTQLLTSWMLLGVAFFGVLHVLTRTGVLPVSSVAALTASS</sequence>
<dbReference type="AlphaFoldDB" id="A0A9N8HRA8"/>
<keyword evidence="1" id="KW-0472">Membrane</keyword>
<reference evidence="2" key="1">
    <citation type="submission" date="2020-06" db="EMBL/GenBank/DDBJ databases">
        <authorList>
            <consortium name="Plant Systems Biology data submission"/>
        </authorList>
    </citation>
    <scope>NUCLEOTIDE SEQUENCE</scope>
    <source>
        <strain evidence="2">D6</strain>
    </source>
</reference>